<accession>G5ACV0</accession>
<name>G5ACV0_PHYSP</name>
<dbReference type="PANTHER" id="PTHR46586:SF3">
    <property type="entry name" value="ANKYRIN REPEAT-CONTAINING PROTEIN"/>
    <property type="match status" value="1"/>
</dbReference>
<dbReference type="PANTHER" id="PTHR46586">
    <property type="entry name" value="ANKYRIN REPEAT-CONTAINING PROTEIN"/>
    <property type="match status" value="1"/>
</dbReference>
<reference evidence="1 2" key="1">
    <citation type="journal article" date="2006" name="Science">
        <title>Phytophthora genome sequences uncover evolutionary origins and mechanisms of pathogenesis.</title>
        <authorList>
            <person name="Tyler B.M."/>
            <person name="Tripathy S."/>
            <person name="Zhang X."/>
            <person name="Dehal P."/>
            <person name="Jiang R.H."/>
            <person name="Aerts A."/>
            <person name="Arredondo F.D."/>
            <person name="Baxter L."/>
            <person name="Bensasson D."/>
            <person name="Beynon J.L."/>
            <person name="Chapman J."/>
            <person name="Damasceno C.M."/>
            <person name="Dorrance A.E."/>
            <person name="Dou D."/>
            <person name="Dickerman A.W."/>
            <person name="Dubchak I.L."/>
            <person name="Garbelotto M."/>
            <person name="Gijzen M."/>
            <person name="Gordon S.G."/>
            <person name="Govers F."/>
            <person name="Grunwald N.J."/>
            <person name="Huang W."/>
            <person name="Ivors K.L."/>
            <person name="Jones R.W."/>
            <person name="Kamoun S."/>
            <person name="Krampis K."/>
            <person name="Lamour K.H."/>
            <person name="Lee M.K."/>
            <person name="McDonald W.H."/>
            <person name="Medina M."/>
            <person name="Meijer H.J."/>
            <person name="Nordberg E.K."/>
            <person name="Maclean D.J."/>
            <person name="Ospina-Giraldo M.D."/>
            <person name="Morris P.F."/>
            <person name="Phuntumart V."/>
            <person name="Putnam N.H."/>
            <person name="Rash S."/>
            <person name="Rose J.K."/>
            <person name="Sakihama Y."/>
            <person name="Salamov A.A."/>
            <person name="Savidor A."/>
            <person name="Scheuring C.F."/>
            <person name="Smith B.M."/>
            <person name="Sobral B.W."/>
            <person name="Terry A."/>
            <person name="Torto-Alalibo T.A."/>
            <person name="Win J."/>
            <person name="Xu Z."/>
            <person name="Zhang H."/>
            <person name="Grigoriev I.V."/>
            <person name="Rokhsar D.S."/>
            <person name="Boore J.L."/>
        </authorList>
    </citation>
    <scope>NUCLEOTIDE SEQUENCE [LARGE SCALE GENOMIC DNA]</scope>
    <source>
        <strain evidence="1 2">P6497</strain>
    </source>
</reference>
<gene>
    <name evidence="1" type="ORF">PHYSODRAFT_356116</name>
</gene>
<evidence type="ECO:0008006" key="3">
    <source>
        <dbReference type="Google" id="ProtNLM"/>
    </source>
</evidence>
<dbReference type="EMBL" id="JH159163">
    <property type="protein sequence ID" value="EGZ07174.1"/>
    <property type="molecule type" value="Genomic_DNA"/>
</dbReference>
<evidence type="ECO:0000313" key="2">
    <source>
        <dbReference type="Proteomes" id="UP000002640"/>
    </source>
</evidence>
<organism evidence="1 2">
    <name type="scientific">Phytophthora sojae (strain P6497)</name>
    <name type="common">Soybean stem and root rot agent</name>
    <name type="synonym">Phytophthora megasperma f. sp. glycines</name>
    <dbReference type="NCBI Taxonomy" id="1094619"/>
    <lineage>
        <taxon>Eukaryota</taxon>
        <taxon>Sar</taxon>
        <taxon>Stramenopiles</taxon>
        <taxon>Oomycota</taxon>
        <taxon>Peronosporomycetes</taxon>
        <taxon>Peronosporales</taxon>
        <taxon>Peronosporaceae</taxon>
        <taxon>Phytophthora</taxon>
    </lineage>
</organism>
<dbReference type="RefSeq" id="XP_009537938.1">
    <property type="nucleotide sequence ID" value="XM_009539643.1"/>
</dbReference>
<dbReference type="Gene3D" id="1.25.40.20">
    <property type="entry name" value="Ankyrin repeat-containing domain"/>
    <property type="match status" value="1"/>
</dbReference>
<sequence>MLLDWIWACSCPTSAPTAGWTLARFLRSDEFYSRWQFAEATRVAVERSDTELLQWLVDHFQDVVVPSDVVALAVLKGDLAVLHFLAANANTKVWWDPRDVLYALQNDWLTTANWLHQHAPLGTMTDEVRDDTITAAVNAGDVALCESLLPRGRCVLDYAKFCVKPDIIEWKLDCGYFWVGQWHYTLAEACRHGNLDVIKFLVDHPTGQQVIDEMGRSRELSSLVCFPAAKGNNKAMQYLLDEGAGGPFEQAMVSAIWMWHLG</sequence>
<proteinExistence type="predicted"/>
<dbReference type="InterPro" id="IPR052050">
    <property type="entry name" value="SecEffector_AnkRepeat"/>
</dbReference>
<protein>
    <recommendedName>
        <fullName evidence="3">Ankyrin repeat protein</fullName>
    </recommendedName>
</protein>
<dbReference type="InterPro" id="IPR036770">
    <property type="entry name" value="Ankyrin_rpt-contain_sf"/>
</dbReference>
<dbReference type="InParanoid" id="G5ACV0"/>
<dbReference type="SUPFAM" id="SSF48403">
    <property type="entry name" value="Ankyrin repeat"/>
    <property type="match status" value="1"/>
</dbReference>
<keyword evidence="2" id="KW-1185">Reference proteome</keyword>
<dbReference type="AlphaFoldDB" id="G5ACV0"/>
<evidence type="ECO:0000313" key="1">
    <source>
        <dbReference type="EMBL" id="EGZ07174.1"/>
    </source>
</evidence>
<dbReference type="KEGG" id="psoj:PHYSODRAFT_356116"/>
<dbReference type="SMR" id="G5ACV0"/>
<dbReference type="Proteomes" id="UP000002640">
    <property type="component" value="Unassembled WGS sequence"/>
</dbReference>
<dbReference type="GeneID" id="20649946"/>